<dbReference type="AlphaFoldDB" id="A0A2I0HG37"/>
<accession>A0A2I0HG37</accession>
<gene>
    <name evidence="2" type="ORF">CRG98_048967</name>
</gene>
<feature type="region of interest" description="Disordered" evidence="1">
    <location>
        <begin position="1"/>
        <end position="74"/>
    </location>
</feature>
<feature type="compositionally biased region" description="Polar residues" evidence="1">
    <location>
        <begin position="29"/>
        <end position="38"/>
    </location>
</feature>
<evidence type="ECO:0000256" key="1">
    <source>
        <dbReference type="SAM" id="MobiDB-lite"/>
    </source>
</evidence>
<protein>
    <submittedName>
        <fullName evidence="2">Uncharacterized protein</fullName>
    </submittedName>
</protein>
<feature type="compositionally biased region" description="Basic and acidic residues" evidence="1">
    <location>
        <begin position="1"/>
        <end position="28"/>
    </location>
</feature>
<evidence type="ECO:0000313" key="2">
    <source>
        <dbReference type="EMBL" id="PKI26344.1"/>
    </source>
</evidence>
<evidence type="ECO:0000313" key="3">
    <source>
        <dbReference type="Proteomes" id="UP000233551"/>
    </source>
</evidence>
<feature type="compositionally biased region" description="Basic and acidic residues" evidence="1">
    <location>
        <begin position="52"/>
        <end position="62"/>
    </location>
</feature>
<dbReference type="Proteomes" id="UP000233551">
    <property type="component" value="Unassembled WGS sequence"/>
</dbReference>
<dbReference type="EMBL" id="PGOL01031430">
    <property type="protein sequence ID" value="PKI26344.1"/>
    <property type="molecule type" value="Genomic_DNA"/>
</dbReference>
<name>A0A2I0HG37_PUNGR</name>
<feature type="non-terminal residue" evidence="2">
    <location>
        <position position="1"/>
    </location>
</feature>
<feature type="non-terminal residue" evidence="2">
    <location>
        <position position="74"/>
    </location>
</feature>
<organism evidence="2 3">
    <name type="scientific">Punica granatum</name>
    <name type="common">Pomegranate</name>
    <dbReference type="NCBI Taxonomy" id="22663"/>
    <lineage>
        <taxon>Eukaryota</taxon>
        <taxon>Viridiplantae</taxon>
        <taxon>Streptophyta</taxon>
        <taxon>Embryophyta</taxon>
        <taxon>Tracheophyta</taxon>
        <taxon>Spermatophyta</taxon>
        <taxon>Magnoliopsida</taxon>
        <taxon>eudicotyledons</taxon>
        <taxon>Gunneridae</taxon>
        <taxon>Pentapetalae</taxon>
        <taxon>rosids</taxon>
        <taxon>malvids</taxon>
        <taxon>Myrtales</taxon>
        <taxon>Lythraceae</taxon>
        <taxon>Punica</taxon>
    </lineage>
</organism>
<proteinExistence type="predicted"/>
<keyword evidence="3" id="KW-1185">Reference proteome</keyword>
<sequence>SYNEKSKGEGVGDWRPRTLHQERRHPERTLTTSVEGSGSSIGGPDPESTGDSDSRSLVDSRLEPQIGDPEPSTK</sequence>
<comment type="caution">
    <text evidence="2">The sequence shown here is derived from an EMBL/GenBank/DDBJ whole genome shotgun (WGS) entry which is preliminary data.</text>
</comment>
<reference evidence="2 3" key="1">
    <citation type="submission" date="2017-11" db="EMBL/GenBank/DDBJ databases">
        <title>De-novo sequencing of pomegranate (Punica granatum L.) genome.</title>
        <authorList>
            <person name="Akparov Z."/>
            <person name="Amiraslanov A."/>
            <person name="Hajiyeva S."/>
            <person name="Abbasov M."/>
            <person name="Kaur K."/>
            <person name="Hamwieh A."/>
            <person name="Solovyev V."/>
            <person name="Salamov A."/>
            <person name="Braich B."/>
            <person name="Kosarev P."/>
            <person name="Mahmoud A."/>
            <person name="Hajiyev E."/>
            <person name="Babayeva S."/>
            <person name="Izzatullayeva V."/>
            <person name="Mammadov A."/>
            <person name="Mammadov A."/>
            <person name="Sharifova S."/>
            <person name="Ojaghi J."/>
            <person name="Eynullazada K."/>
            <person name="Bayramov B."/>
            <person name="Abdulazimova A."/>
            <person name="Shahmuradov I."/>
        </authorList>
    </citation>
    <scope>NUCLEOTIDE SEQUENCE [LARGE SCALE GENOMIC DNA]</scope>
    <source>
        <strain evidence="3">cv. AG2017</strain>
        <tissue evidence="2">Leaf</tissue>
    </source>
</reference>